<organism evidence="1 2">
    <name type="scientific">Dioscorea alata</name>
    <name type="common">Purple yam</name>
    <dbReference type="NCBI Taxonomy" id="55571"/>
    <lineage>
        <taxon>Eukaryota</taxon>
        <taxon>Viridiplantae</taxon>
        <taxon>Streptophyta</taxon>
        <taxon>Embryophyta</taxon>
        <taxon>Tracheophyta</taxon>
        <taxon>Spermatophyta</taxon>
        <taxon>Magnoliopsida</taxon>
        <taxon>Liliopsida</taxon>
        <taxon>Dioscoreales</taxon>
        <taxon>Dioscoreaceae</taxon>
        <taxon>Dioscorea</taxon>
    </lineage>
</organism>
<dbReference type="Proteomes" id="UP000827976">
    <property type="component" value="Chromosome 9"/>
</dbReference>
<accession>A0ACB7VEA0</accession>
<evidence type="ECO:0000313" key="2">
    <source>
        <dbReference type="Proteomes" id="UP000827976"/>
    </source>
</evidence>
<evidence type="ECO:0000313" key="1">
    <source>
        <dbReference type="EMBL" id="KAH7672232.1"/>
    </source>
</evidence>
<name>A0ACB7VEA0_DIOAL</name>
<protein>
    <submittedName>
        <fullName evidence="1">Armadillo-like helical-containing protein</fullName>
    </submittedName>
</protein>
<keyword evidence="2" id="KW-1185">Reference proteome</keyword>
<comment type="caution">
    <text evidence="1">The sequence shown here is derived from an EMBL/GenBank/DDBJ whole genome shotgun (WGS) entry which is preliminary data.</text>
</comment>
<proteinExistence type="predicted"/>
<reference evidence="2" key="1">
    <citation type="journal article" date="2022" name="Nat. Commun.">
        <title>Chromosome evolution and the genetic basis of agronomically important traits in greater yam.</title>
        <authorList>
            <person name="Bredeson J.V."/>
            <person name="Lyons J.B."/>
            <person name="Oniyinde I.O."/>
            <person name="Okereke N.R."/>
            <person name="Kolade O."/>
            <person name="Nnabue I."/>
            <person name="Nwadili C.O."/>
            <person name="Hribova E."/>
            <person name="Parker M."/>
            <person name="Nwogha J."/>
            <person name="Shu S."/>
            <person name="Carlson J."/>
            <person name="Kariba R."/>
            <person name="Muthemba S."/>
            <person name="Knop K."/>
            <person name="Barton G.J."/>
            <person name="Sherwood A.V."/>
            <person name="Lopez-Montes A."/>
            <person name="Asiedu R."/>
            <person name="Jamnadass R."/>
            <person name="Muchugi A."/>
            <person name="Goodstein D."/>
            <person name="Egesi C.N."/>
            <person name="Featherston J."/>
            <person name="Asfaw A."/>
            <person name="Simpson G.G."/>
            <person name="Dolezel J."/>
            <person name="Hendre P.S."/>
            <person name="Van Deynze A."/>
            <person name="Kumar P.L."/>
            <person name="Obidiegwu J.E."/>
            <person name="Bhattacharjee R."/>
            <person name="Rokhsar D.S."/>
        </authorList>
    </citation>
    <scope>NUCLEOTIDE SEQUENCE [LARGE SCALE GENOMIC DNA]</scope>
    <source>
        <strain evidence="2">cv. TDa95/00328</strain>
    </source>
</reference>
<sequence length="648" mass="69647">MMTRIPRQDSLILRVPATHSHHLIFIKPEKHQNKSHPSIPPPHHPIKTLYNTPILLLFPKSLHFSPLFISISFSAMTSGDPSSPPAPEPEPEHPPLAIILHHLLPLLLSASLSVQSLVGRWRLLHSKLSLLRSSLSTAADSSSDHPLLLHLLPSLLSTLRSLHSLSSRCLDPSLPSGKLLLQSDLDIASSSLSLHLHDLDLLLRSGLLVHPDPHSNAIVLSSSTSDLPLLLRDLFARLQIGSIDLKHQALDSLLSLLSSDPSKLSPIIIQHGDIPFLIRLLDPSTHSLLRDLATSVVSILSTASDSSRRAVFDEGALGPLLRILESGSTYLKERTAAAIEAITSDPSNAWAILAYNGVPILINACRSVSSSSPVQALAAGSLNNISAVDDIRSAMVEEGAIPVLVDLVLSGSTAVQKHAVLCLWNLASSGEDEIRHLIVQEGGLHKLLQLIRDPPNPEIQEHALRAIHAFSASPTAAKTLSLSPGIFSHLGELITLGAAATQQAAAAVLCNLFPSEESKRAMAACMASLVKIMEQAKPASAQESAARALVELLAVRPNRREFVRDEKSMARLVQMLDVKREEVCKEYPVSVVLALAGAGAGTRKRLADAGASHHLQKLVDAGVPGAKKALQRLAGSRLKTLFSMAWRE</sequence>
<gene>
    <name evidence="1" type="ORF">IHE45_09G041600</name>
</gene>
<dbReference type="EMBL" id="CM037019">
    <property type="protein sequence ID" value="KAH7672232.1"/>
    <property type="molecule type" value="Genomic_DNA"/>
</dbReference>